<dbReference type="SUPFAM" id="SSF52833">
    <property type="entry name" value="Thioredoxin-like"/>
    <property type="match status" value="1"/>
</dbReference>
<dbReference type="InterPro" id="IPR013766">
    <property type="entry name" value="Thioredoxin_domain"/>
</dbReference>
<sequence>MNRRELLAGVASVGVLGGSAAVLWRGLSFGEGADSPSESATDSAENDSDGDTTDSSGPFELETLEAPGSEAETLTVPNDGLTLAMFFSPVCSRCQSLMPNMADAQTRLSDQYGDELTVVSVTGQQSPEQLREWWVDHDGDWTLAYDDGRVLTDRYDVVTHPVLMVIDSTGAVQWESEGVLEADRIVSSVERLLEDDSAADADEDAIPDGNDDAEETDSVPDENEDEHEH</sequence>
<organism evidence="3 4">
    <name type="scientific">Natronolimnobius baerhuensis</name>
    <dbReference type="NCBI Taxonomy" id="253108"/>
    <lineage>
        <taxon>Archaea</taxon>
        <taxon>Methanobacteriati</taxon>
        <taxon>Methanobacteriota</taxon>
        <taxon>Stenosarchaea group</taxon>
        <taxon>Halobacteria</taxon>
        <taxon>Halobacteriales</taxon>
        <taxon>Natrialbaceae</taxon>
        <taxon>Natronolimnobius</taxon>
    </lineage>
</organism>
<keyword evidence="4" id="KW-1185">Reference proteome</keyword>
<dbReference type="InterPro" id="IPR050553">
    <property type="entry name" value="Thioredoxin_ResA/DsbE_sf"/>
</dbReference>
<dbReference type="Pfam" id="PF00578">
    <property type="entry name" value="AhpC-TSA"/>
    <property type="match status" value="1"/>
</dbReference>
<name>A0A202E975_9EURY</name>
<accession>A0A202E975</accession>
<dbReference type="PANTHER" id="PTHR42852">
    <property type="entry name" value="THIOL:DISULFIDE INTERCHANGE PROTEIN DSBE"/>
    <property type="match status" value="1"/>
</dbReference>
<dbReference type="Gene3D" id="3.40.30.10">
    <property type="entry name" value="Glutaredoxin"/>
    <property type="match status" value="1"/>
</dbReference>
<evidence type="ECO:0000256" key="1">
    <source>
        <dbReference type="SAM" id="MobiDB-lite"/>
    </source>
</evidence>
<proteinExistence type="predicted"/>
<gene>
    <name evidence="3" type="ORF">B2G88_10510</name>
</gene>
<protein>
    <submittedName>
        <fullName evidence="3">Alkyl hydroperoxide reductase</fullName>
    </submittedName>
</protein>
<dbReference type="InterPro" id="IPR000866">
    <property type="entry name" value="AhpC/TSA"/>
</dbReference>
<feature type="region of interest" description="Disordered" evidence="1">
    <location>
        <begin position="192"/>
        <end position="229"/>
    </location>
</feature>
<dbReference type="GO" id="GO:0016209">
    <property type="term" value="F:antioxidant activity"/>
    <property type="evidence" value="ECO:0007669"/>
    <property type="project" value="InterPro"/>
</dbReference>
<feature type="compositionally biased region" description="Acidic residues" evidence="1">
    <location>
        <begin position="193"/>
        <end position="229"/>
    </location>
</feature>
<dbReference type="GO" id="GO:0016491">
    <property type="term" value="F:oxidoreductase activity"/>
    <property type="evidence" value="ECO:0007669"/>
    <property type="project" value="InterPro"/>
</dbReference>
<dbReference type="PROSITE" id="PS51352">
    <property type="entry name" value="THIOREDOXIN_2"/>
    <property type="match status" value="1"/>
</dbReference>
<dbReference type="InterPro" id="IPR036249">
    <property type="entry name" value="Thioredoxin-like_sf"/>
</dbReference>
<dbReference type="Proteomes" id="UP000196084">
    <property type="component" value="Unassembled WGS sequence"/>
</dbReference>
<evidence type="ECO:0000313" key="3">
    <source>
        <dbReference type="EMBL" id="OVE84802.1"/>
    </source>
</evidence>
<reference evidence="3 4" key="1">
    <citation type="submission" date="2017-02" db="EMBL/GenBank/DDBJ databases">
        <title>Natronthermophilus aegyptiacus gen. nov.,sp. nov., an aerobic, extremely halophilic alkalithermophilic archaeon isolated from the athalassohaline Wadi An Natrun, Egypt.</title>
        <authorList>
            <person name="Zhao B."/>
        </authorList>
    </citation>
    <scope>NUCLEOTIDE SEQUENCE [LARGE SCALE GENOMIC DNA]</scope>
    <source>
        <strain evidence="3 4">CGMCC 1.3597</strain>
    </source>
</reference>
<feature type="domain" description="Thioredoxin" evidence="2">
    <location>
        <begin position="34"/>
        <end position="194"/>
    </location>
</feature>
<dbReference type="AlphaFoldDB" id="A0A202E975"/>
<feature type="region of interest" description="Disordered" evidence="1">
    <location>
        <begin position="31"/>
        <end position="59"/>
    </location>
</feature>
<dbReference type="PANTHER" id="PTHR42852:SF13">
    <property type="entry name" value="PROTEIN DIPZ"/>
    <property type="match status" value="1"/>
</dbReference>
<dbReference type="RefSeq" id="WP_087714730.1">
    <property type="nucleotide sequence ID" value="NZ_MWPH01000002.1"/>
</dbReference>
<evidence type="ECO:0000313" key="4">
    <source>
        <dbReference type="Proteomes" id="UP000196084"/>
    </source>
</evidence>
<dbReference type="EMBL" id="MWPH01000002">
    <property type="protein sequence ID" value="OVE84802.1"/>
    <property type="molecule type" value="Genomic_DNA"/>
</dbReference>
<dbReference type="OrthoDB" id="115386at2157"/>
<evidence type="ECO:0000259" key="2">
    <source>
        <dbReference type="PROSITE" id="PS51352"/>
    </source>
</evidence>
<comment type="caution">
    <text evidence="3">The sequence shown here is derived from an EMBL/GenBank/DDBJ whole genome shotgun (WGS) entry which is preliminary data.</text>
</comment>